<gene>
    <name evidence="1" type="ORF">ANCCAN_16045</name>
</gene>
<dbReference type="STRING" id="29170.A0A368G0U7"/>
<keyword evidence="2" id="KW-1185">Reference proteome</keyword>
<evidence type="ECO:0000313" key="1">
    <source>
        <dbReference type="EMBL" id="RCN38056.1"/>
    </source>
</evidence>
<proteinExistence type="predicted"/>
<dbReference type="AlphaFoldDB" id="A0A368G0U7"/>
<accession>A0A368G0U7</accession>
<comment type="caution">
    <text evidence="1">The sequence shown here is derived from an EMBL/GenBank/DDBJ whole genome shotgun (WGS) entry which is preliminary data.</text>
</comment>
<name>A0A368G0U7_ANCCA</name>
<organism evidence="1 2">
    <name type="scientific">Ancylostoma caninum</name>
    <name type="common">Dog hookworm</name>
    <dbReference type="NCBI Taxonomy" id="29170"/>
    <lineage>
        <taxon>Eukaryota</taxon>
        <taxon>Metazoa</taxon>
        <taxon>Ecdysozoa</taxon>
        <taxon>Nematoda</taxon>
        <taxon>Chromadorea</taxon>
        <taxon>Rhabditida</taxon>
        <taxon>Rhabditina</taxon>
        <taxon>Rhabditomorpha</taxon>
        <taxon>Strongyloidea</taxon>
        <taxon>Ancylostomatidae</taxon>
        <taxon>Ancylostomatinae</taxon>
        <taxon>Ancylostoma</taxon>
    </lineage>
</organism>
<sequence length="81" mass="9359">MSYIPSGFWSRLVTRIIGDENVIRAIECLFASNTRADTTRLRQICNNQLKAEWIVWQTGLELIIKGHSVFLLKQFFAQVCV</sequence>
<evidence type="ECO:0000313" key="2">
    <source>
        <dbReference type="Proteomes" id="UP000252519"/>
    </source>
</evidence>
<dbReference type="Proteomes" id="UP000252519">
    <property type="component" value="Unassembled WGS sequence"/>
</dbReference>
<dbReference type="OrthoDB" id="10252328at2759"/>
<dbReference type="EMBL" id="JOJR01000425">
    <property type="protein sequence ID" value="RCN38056.1"/>
    <property type="molecule type" value="Genomic_DNA"/>
</dbReference>
<protein>
    <submittedName>
        <fullName evidence="1">Uncharacterized protein</fullName>
    </submittedName>
</protein>
<reference evidence="1 2" key="1">
    <citation type="submission" date="2014-10" db="EMBL/GenBank/DDBJ databases">
        <title>Draft genome of the hookworm Ancylostoma caninum.</title>
        <authorList>
            <person name="Mitreva M."/>
        </authorList>
    </citation>
    <scope>NUCLEOTIDE SEQUENCE [LARGE SCALE GENOMIC DNA]</scope>
    <source>
        <strain evidence="1 2">Baltimore</strain>
    </source>
</reference>